<organism evidence="1 2">
    <name type="scientific">Nesidiocoris tenuis</name>
    <dbReference type="NCBI Taxonomy" id="355587"/>
    <lineage>
        <taxon>Eukaryota</taxon>
        <taxon>Metazoa</taxon>
        <taxon>Ecdysozoa</taxon>
        <taxon>Arthropoda</taxon>
        <taxon>Hexapoda</taxon>
        <taxon>Insecta</taxon>
        <taxon>Pterygota</taxon>
        <taxon>Neoptera</taxon>
        <taxon>Paraneoptera</taxon>
        <taxon>Hemiptera</taxon>
        <taxon>Heteroptera</taxon>
        <taxon>Panheteroptera</taxon>
        <taxon>Cimicomorpha</taxon>
        <taxon>Miridae</taxon>
        <taxon>Dicyphina</taxon>
        <taxon>Nesidiocoris</taxon>
    </lineage>
</organism>
<evidence type="ECO:0008006" key="3">
    <source>
        <dbReference type="Google" id="ProtNLM"/>
    </source>
</evidence>
<reference evidence="1 2" key="1">
    <citation type="submission" date="2023-09" db="EMBL/GenBank/DDBJ databases">
        <title>Nesidiocoris tenuis whole genome shotgun sequence.</title>
        <authorList>
            <person name="Shibata T."/>
            <person name="Shimoda M."/>
            <person name="Kobayashi T."/>
            <person name="Uehara T."/>
        </authorList>
    </citation>
    <scope>NUCLEOTIDE SEQUENCE [LARGE SCALE GENOMIC DNA]</scope>
    <source>
        <strain evidence="1 2">Japan</strain>
    </source>
</reference>
<keyword evidence="2" id="KW-1185">Reference proteome</keyword>
<dbReference type="Proteomes" id="UP001307889">
    <property type="component" value="Chromosome 11"/>
</dbReference>
<dbReference type="EMBL" id="AP028919">
    <property type="protein sequence ID" value="BES99980.1"/>
    <property type="molecule type" value="Genomic_DNA"/>
</dbReference>
<accession>A0ABN7B6E8</accession>
<proteinExistence type="predicted"/>
<evidence type="ECO:0000313" key="2">
    <source>
        <dbReference type="Proteomes" id="UP001307889"/>
    </source>
</evidence>
<name>A0ABN7B6E8_9HEMI</name>
<evidence type="ECO:0000313" key="1">
    <source>
        <dbReference type="EMBL" id="BES99980.1"/>
    </source>
</evidence>
<sequence length="78" mass="8748">MIMLLRHGNDRFHGAANRPKNGPRFDFIAHRTGTAGRQVLARDGALRRPCTARRLDAPPHAHEVGRRAAEIAERGVFR</sequence>
<protein>
    <recommendedName>
        <fullName evidence="3">Histidine phosphatase family protein</fullName>
    </recommendedName>
</protein>
<gene>
    <name evidence="1" type="ORF">NTJ_12796</name>
</gene>